<dbReference type="Pfam" id="PF13091">
    <property type="entry name" value="PLDc_2"/>
    <property type="match status" value="1"/>
</dbReference>
<keyword evidence="3" id="KW-0378">Hydrolase</keyword>
<name>A0ABY5AK43_9ACTO</name>
<proteinExistence type="predicted"/>
<dbReference type="PANTHER" id="PTHR47396">
    <property type="entry name" value="TYPE I RESTRICTION ENZYME ECOKI R PROTEIN"/>
    <property type="match status" value="1"/>
</dbReference>
<dbReference type="GO" id="GO:0004386">
    <property type="term" value="F:helicase activity"/>
    <property type="evidence" value="ECO:0007669"/>
    <property type="project" value="UniProtKB-KW"/>
</dbReference>
<dbReference type="InterPro" id="IPR027417">
    <property type="entry name" value="P-loop_NTPase"/>
</dbReference>
<dbReference type="CDD" id="cd18032">
    <property type="entry name" value="DEXHc_RE_I_III_res"/>
    <property type="match status" value="1"/>
</dbReference>
<dbReference type="InterPro" id="IPR050742">
    <property type="entry name" value="Helicase_Restrict-Modif_Enz"/>
</dbReference>
<dbReference type="InterPro" id="IPR025202">
    <property type="entry name" value="PLD-like_dom"/>
</dbReference>
<dbReference type="SUPFAM" id="SSF52540">
    <property type="entry name" value="P-loop containing nucleoside triphosphate hydrolases"/>
    <property type="match status" value="1"/>
</dbReference>
<dbReference type="InterPro" id="IPR001650">
    <property type="entry name" value="Helicase_C-like"/>
</dbReference>
<evidence type="ECO:0000313" key="3">
    <source>
        <dbReference type="EMBL" id="USR79568.1"/>
    </source>
</evidence>
<dbReference type="SUPFAM" id="SSF56024">
    <property type="entry name" value="Phospholipase D/nuclease"/>
    <property type="match status" value="1"/>
</dbReference>
<accession>A0ABY5AK43</accession>
<feature type="domain" description="Helicase C-terminal" evidence="2">
    <location>
        <begin position="435"/>
        <end position="607"/>
    </location>
</feature>
<keyword evidence="4" id="KW-1185">Reference proteome</keyword>
<dbReference type="RefSeq" id="WP_252673437.1">
    <property type="nucleotide sequence ID" value="NZ_CP099547.1"/>
</dbReference>
<dbReference type="PROSITE" id="PS51192">
    <property type="entry name" value="HELICASE_ATP_BIND_1"/>
    <property type="match status" value="1"/>
</dbReference>
<dbReference type="InterPro" id="IPR014001">
    <property type="entry name" value="Helicase_ATP-bd"/>
</dbReference>
<dbReference type="Gene3D" id="3.40.50.300">
    <property type="entry name" value="P-loop containing nucleotide triphosphate hydrolases"/>
    <property type="match status" value="2"/>
</dbReference>
<dbReference type="Pfam" id="PF04851">
    <property type="entry name" value="ResIII"/>
    <property type="match status" value="1"/>
</dbReference>
<keyword evidence="3" id="KW-0067">ATP-binding</keyword>
<gene>
    <name evidence="3" type="ORF">NG665_00785</name>
</gene>
<dbReference type="InterPro" id="IPR058403">
    <property type="entry name" value="DUF8090"/>
</dbReference>
<feature type="domain" description="Helicase ATP-binding" evidence="1">
    <location>
        <begin position="237"/>
        <end position="389"/>
    </location>
</feature>
<dbReference type="Pfam" id="PF26350">
    <property type="entry name" value="DUF8090"/>
    <property type="match status" value="1"/>
</dbReference>
<dbReference type="EMBL" id="CP099547">
    <property type="protein sequence ID" value="USR79568.1"/>
    <property type="molecule type" value="Genomic_DNA"/>
</dbReference>
<evidence type="ECO:0000313" key="4">
    <source>
        <dbReference type="Proteomes" id="UP001056109"/>
    </source>
</evidence>
<dbReference type="PROSITE" id="PS51194">
    <property type="entry name" value="HELICASE_CTER"/>
    <property type="match status" value="1"/>
</dbReference>
<dbReference type="SMART" id="SM00490">
    <property type="entry name" value="HELICc"/>
    <property type="match status" value="1"/>
</dbReference>
<dbReference type="CDD" id="cd09204">
    <property type="entry name" value="PLDc_N_DEXD_b2"/>
    <property type="match status" value="1"/>
</dbReference>
<reference evidence="3" key="1">
    <citation type="submission" date="2022-06" db="EMBL/GenBank/DDBJ databases">
        <title>Complete Genome Sequence of Arcanobacterium pinnipediorum strain DSM 28752 isolated from a harbour seal.</title>
        <authorList>
            <person name="Borowiak M."/>
            <person name="Kreitlow A."/>
            <person name="Alssahen M."/>
            <person name="Malorny B."/>
            <person name="Laemmler C."/>
            <person name="Prenger-Berninghoff E."/>
            <person name="Siebert U."/>
            <person name="Ploetz M."/>
            <person name="Abdulmawjood A."/>
        </authorList>
    </citation>
    <scope>NUCLEOTIDE SEQUENCE</scope>
    <source>
        <strain evidence="3">DSM 28752</strain>
    </source>
</reference>
<evidence type="ECO:0000259" key="1">
    <source>
        <dbReference type="PROSITE" id="PS51192"/>
    </source>
</evidence>
<organism evidence="3 4">
    <name type="scientific">Arcanobacterium pinnipediorum</name>
    <dbReference type="NCBI Taxonomy" id="1503041"/>
    <lineage>
        <taxon>Bacteria</taxon>
        <taxon>Bacillati</taxon>
        <taxon>Actinomycetota</taxon>
        <taxon>Actinomycetes</taxon>
        <taxon>Actinomycetales</taxon>
        <taxon>Actinomycetaceae</taxon>
        <taxon>Arcanobacterium</taxon>
    </lineage>
</organism>
<dbReference type="InterPro" id="IPR006935">
    <property type="entry name" value="Helicase/UvrB_N"/>
</dbReference>
<keyword evidence="3" id="KW-0547">Nucleotide-binding</keyword>
<dbReference type="Pfam" id="PF00271">
    <property type="entry name" value="Helicase_C"/>
    <property type="match status" value="1"/>
</dbReference>
<dbReference type="Gene3D" id="3.30.870.10">
    <property type="entry name" value="Endonuclease Chain A"/>
    <property type="match status" value="1"/>
</dbReference>
<dbReference type="PANTHER" id="PTHR47396:SF1">
    <property type="entry name" value="ATP-DEPENDENT HELICASE IRC3-RELATED"/>
    <property type="match status" value="1"/>
</dbReference>
<dbReference type="SMART" id="SM00487">
    <property type="entry name" value="DEXDc"/>
    <property type="match status" value="1"/>
</dbReference>
<keyword evidence="3" id="KW-0347">Helicase</keyword>
<dbReference type="InterPro" id="IPR021835">
    <property type="entry name" value="DUF3427"/>
</dbReference>
<evidence type="ECO:0000259" key="2">
    <source>
        <dbReference type="PROSITE" id="PS51194"/>
    </source>
</evidence>
<protein>
    <submittedName>
        <fullName evidence="3">DEAD/DEAH box helicase</fullName>
    </submittedName>
</protein>
<dbReference type="CDD" id="cd18799">
    <property type="entry name" value="SF2_C_EcoAI-like"/>
    <property type="match status" value="1"/>
</dbReference>
<sequence>MLLPDSNLADSTVFGFLNKTHDAHDHIYDPELIWNDSEKLMLNAIRHELRRSTRFVFSVAFITSSALAMLKQEILSAVNRGVHGTIITSDYLGFNEPEVFEELLNIPGIEVYVFKQNGLGFHAKGYLFYHNDNAVTAIVGSSNLTERALCVNHEWNMKFSAAPDGFITQDLAQAVKQQKSNSELLTQSWIAQYEQNRRAVTHIDQRMILSSDDHIIAKSGKIVPNAMQKEALERLQELRDEGENKAVIISATGTGKTILAALAAKMFSPQRILFLVHREQILDKAIHEFERVLDQPRTHFGKVAGSINETERSYVFSTVQSMSREQRLQQFAPDSFDLIIVDEVHRSGGETYQKILNYFSPDFLLGLTATPERTDGFNIFELFDFNVPYEIRLQAALEAEMLVPFHYFGITDFIDSEQQEIDDLSKLNQLTASERVDHIVRMIELYGHPRNTKGLIFCSNVDEAYELSTILNQRSINGKRVRTRALSGDTSMSEREDAVQKLAQEELDYLLTVDIFNEGIDIPQVNQVVLLRSTQSAIVFTQQLGRGLRKAKNKDHLRVLDFIGNYQNSYLIPVALFGDNSRNKDQLRKRMINNKADNTIAGISTINFDEIATERVFDALTQSNISALKYLKDDIRLLFQRLNRVPKLYDFAVQDTADPLLMATSQKTYWDLLCKAKYVDRAPEKKQQAVLQMLSKEILPGKRPHELLLLEYLLEHGQITYQQVPALFSQRQVGGQFYQGTLRSSVEAVLTLEFFTQPQQSSYGNQPLIAINGNGYVLHPELQTMLDGDSYFREHIVDIVKTGLYIARHRESWSSQMRVGMRYSRKDVCKMLGFASNQEGTINGYKVDDVTKTCPIFVTYKKDDDISASTRYEDEFISHNQLHWYTRSRRKLTSPEVAKILSGSFEIHLFVKKDDAEGKDFFYLGQAHPENEQQKLMTDDAGRDIDVVTMDLNLESPVENQLFDYLQAAHTEQLSSSAHTS</sequence>
<dbReference type="Pfam" id="PF11907">
    <property type="entry name" value="DUF3427"/>
    <property type="match status" value="1"/>
</dbReference>
<dbReference type="Proteomes" id="UP001056109">
    <property type="component" value="Chromosome"/>
</dbReference>